<protein>
    <submittedName>
        <fullName evidence="3">Outer membrane immunogenic protein</fullName>
    </submittedName>
</protein>
<dbReference type="Pfam" id="PF13505">
    <property type="entry name" value="OMP_b-brl"/>
    <property type="match status" value="1"/>
</dbReference>
<dbReference type="SUPFAM" id="SSF56925">
    <property type="entry name" value="OMPA-like"/>
    <property type="match status" value="1"/>
</dbReference>
<gene>
    <name evidence="3" type="ORF">GGR24_000207</name>
</gene>
<organism evidence="3 4">
    <name type="scientific">Hansschlegelia beijingensis</name>
    <dbReference type="NCBI Taxonomy" id="1133344"/>
    <lineage>
        <taxon>Bacteria</taxon>
        <taxon>Pseudomonadati</taxon>
        <taxon>Pseudomonadota</taxon>
        <taxon>Alphaproteobacteria</taxon>
        <taxon>Hyphomicrobiales</taxon>
        <taxon>Methylopilaceae</taxon>
        <taxon>Hansschlegelia</taxon>
    </lineage>
</organism>
<dbReference type="Gene3D" id="2.40.160.20">
    <property type="match status" value="1"/>
</dbReference>
<feature type="domain" description="Outer membrane protein beta-barrel" evidence="2">
    <location>
        <begin position="68"/>
        <end position="187"/>
    </location>
</feature>
<dbReference type="InterPro" id="IPR011250">
    <property type="entry name" value="OMP/PagP_B-barrel"/>
</dbReference>
<dbReference type="Proteomes" id="UP000528964">
    <property type="component" value="Unassembled WGS sequence"/>
</dbReference>
<evidence type="ECO:0000313" key="4">
    <source>
        <dbReference type="Proteomes" id="UP000528964"/>
    </source>
</evidence>
<dbReference type="RefSeq" id="WP_183393440.1">
    <property type="nucleotide sequence ID" value="NZ_JACIDR010000001.1"/>
</dbReference>
<evidence type="ECO:0000256" key="1">
    <source>
        <dbReference type="ARBA" id="ARBA00022729"/>
    </source>
</evidence>
<evidence type="ECO:0000313" key="3">
    <source>
        <dbReference type="EMBL" id="MBB3971574.1"/>
    </source>
</evidence>
<dbReference type="EMBL" id="JACIDR010000001">
    <property type="protein sequence ID" value="MBB3971574.1"/>
    <property type="molecule type" value="Genomic_DNA"/>
</dbReference>
<sequence>MSLLIRSALTASLLWTPSQLQAWERLEASSAGSPTAATWLSLRALDSLLTGSTPDLSVPRSAFDRIVVGFGGGSSRAGADARFADSLTDGRISSAIEARIGYAFGRFVAYGAAGLASASAEFARGGQGRSALAWSLGGGLEAQLPGGVTARLGYLYVDLGRRRSEGNGEASLAPAGGQMTAGLNYRF</sequence>
<keyword evidence="4" id="KW-1185">Reference proteome</keyword>
<comment type="caution">
    <text evidence="3">The sequence shown here is derived from an EMBL/GenBank/DDBJ whole genome shotgun (WGS) entry which is preliminary data.</text>
</comment>
<evidence type="ECO:0000259" key="2">
    <source>
        <dbReference type="Pfam" id="PF13505"/>
    </source>
</evidence>
<accession>A0A7W6CWC9</accession>
<dbReference type="AlphaFoldDB" id="A0A7W6CWC9"/>
<keyword evidence="1" id="KW-0732">Signal</keyword>
<reference evidence="3 4" key="1">
    <citation type="submission" date="2020-08" db="EMBL/GenBank/DDBJ databases">
        <title>Genomic Encyclopedia of Type Strains, Phase IV (KMG-IV): sequencing the most valuable type-strain genomes for metagenomic binning, comparative biology and taxonomic classification.</title>
        <authorList>
            <person name="Goeker M."/>
        </authorList>
    </citation>
    <scope>NUCLEOTIDE SEQUENCE [LARGE SCALE GENOMIC DNA]</scope>
    <source>
        <strain evidence="3 4">DSM 25481</strain>
    </source>
</reference>
<dbReference type="InterPro" id="IPR027385">
    <property type="entry name" value="Beta-barrel_OMP"/>
</dbReference>
<name>A0A7W6CWC9_9HYPH</name>
<proteinExistence type="predicted"/>